<dbReference type="Proteomes" id="UP000270261">
    <property type="component" value="Unassembled WGS sequence"/>
</dbReference>
<dbReference type="EMBL" id="RRUE01000001">
    <property type="protein sequence ID" value="RRN45079.1"/>
    <property type="molecule type" value="Genomic_DNA"/>
</dbReference>
<comment type="caution">
    <text evidence="1">The sequence shown here is derived from an EMBL/GenBank/DDBJ whole genome shotgun (WGS) entry which is preliminary data.</text>
</comment>
<keyword evidence="2" id="KW-1185">Reference proteome</keyword>
<proteinExistence type="predicted"/>
<evidence type="ECO:0000313" key="2">
    <source>
        <dbReference type="Proteomes" id="UP000270261"/>
    </source>
</evidence>
<protein>
    <submittedName>
        <fullName evidence="1">Uncharacterized protein</fullName>
    </submittedName>
</protein>
<accession>A0A426FQT4</accession>
<reference evidence="1 2" key="1">
    <citation type="submission" date="2018-11" db="EMBL/GenBank/DDBJ databases">
        <title>Genome sequencing of Lautropia sp. KCOM 2505 (= ChDC F240).</title>
        <authorList>
            <person name="Kook J.-K."/>
            <person name="Park S.-N."/>
            <person name="Lim Y.K."/>
        </authorList>
    </citation>
    <scope>NUCLEOTIDE SEQUENCE [LARGE SCALE GENOMIC DNA]</scope>
    <source>
        <strain evidence="1 2">KCOM 2505</strain>
    </source>
</reference>
<organism evidence="1 2">
    <name type="scientific">Lautropia dentalis</name>
    <dbReference type="NCBI Taxonomy" id="2490857"/>
    <lineage>
        <taxon>Bacteria</taxon>
        <taxon>Pseudomonadati</taxon>
        <taxon>Pseudomonadota</taxon>
        <taxon>Betaproteobacteria</taxon>
        <taxon>Burkholderiales</taxon>
        <taxon>Burkholderiaceae</taxon>
        <taxon>Lautropia</taxon>
    </lineage>
</organism>
<evidence type="ECO:0000313" key="1">
    <source>
        <dbReference type="EMBL" id="RRN45079.1"/>
    </source>
</evidence>
<dbReference type="RefSeq" id="WP_125094510.1">
    <property type="nucleotide sequence ID" value="NZ_RRUE01000001.1"/>
</dbReference>
<gene>
    <name evidence="1" type="ORF">EHV23_02155</name>
</gene>
<dbReference type="AlphaFoldDB" id="A0A426FQT4"/>
<name>A0A426FQT4_9BURK</name>
<sequence>MQRPAQVPPVRPQFRLVGGTLTGQGRRDEVGEAPGCIDGRQCPTRDFPVIVSWRKVTLMAAMTAALAACGGGGGGGGTPAPQSSNGNTGAISNGGGGTVLARINACSNGGGGTGVVACVVGAYKGTDPVTKQECTVDIASDYRVTFRNPNHLYQFQEPETPFFYSKVDGGVGIPILLMSFKSTSNGIAFQIKTGFDHGGANITAQYVDLTVEAAETDTTARYEGTCRVPA</sequence>